<feature type="signal peptide" evidence="6">
    <location>
        <begin position="1"/>
        <end position="21"/>
    </location>
</feature>
<organism evidence="7 8">
    <name type="scientific">Cognaticolwellia beringensis</name>
    <dbReference type="NCBI Taxonomy" id="1967665"/>
    <lineage>
        <taxon>Bacteria</taxon>
        <taxon>Pseudomonadati</taxon>
        <taxon>Pseudomonadota</taxon>
        <taxon>Gammaproteobacteria</taxon>
        <taxon>Alteromonadales</taxon>
        <taxon>Colwelliaceae</taxon>
        <taxon>Cognaticolwellia</taxon>
    </lineage>
</organism>
<keyword evidence="3 5" id="KW-0560">Oxidoreductase</keyword>
<evidence type="ECO:0000313" key="7">
    <source>
        <dbReference type="EMBL" id="ASP46423.1"/>
    </source>
</evidence>
<gene>
    <name evidence="7" type="ORF">B5D82_00720</name>
</gene>
<protein>
    <recommendedName>
        <fullName evidence="5">Glutathione peroxidase</fullName>
    </recommendedName>
</protein>
<dbReference type="GO" id="GO:0034599">
    <property type="term" value="P:cellular response to oxidative stress"/>
    <property type="evidence" value="ECO:0007669"/>
    <property type="project" value="TreeGrafter"/>
</dbReference>
<feature type="active site" evidence="4">
    <location>
        <position position="74"/>
    </location>
</feature>
<evidence type="ECO:0000256" key="6">
    <source>
        <dbReference type="SAM" id="SignalP"/>
    </source>
</evidence>
<dbReference type="Proteomes" id="UP000202259">
    <property type="component" value="Chromosome"/>
</dbReference>
<dbReference type="KEGG" id="cber:B5D82_00720"/>
<dbReference type="PRINTS" id="PR01011">
    <property type="entry name" value="GLUTPROXDASE"/>
</dbReference>
<dbReference type="Gene3D" id="3.40.30.10">
    <property type="entry name" value="Glutaredoxin"/>
    <property type="match status" value="1"/>
</dbReference>
<dbReference type="Pfam" id="PF00255">
    <property type="entry name" value="GSHPx"/>
    <property type="match status" value="1"/>
</dbReference>
<keyword evidence="6" id="KW-0732">Signal</keyword>
<dbReference type="PROSITE" id="PS00460">
    <property type="entry name" value="GLUTATHIONE_PEROXID_1"/>
    <property type="match status" value="1"/>
</dbReference>
<dbReference type="EMBL" id="CP020465">
    <property type="protein sequence ID" value="ASP46423.1"/>
    <property type="molecule type" value="Genomic_DNA"/>
</dbReference>
<dbReference type="OrthoDB" id="9785502at2"/>
<evidence type="ECO:0000256" key="1">
    <source>
        <dbReference type="ARBA" id="ARBA00006926"/>
    </source>
</evidence>
<feature type="chain" id="PRO_5011968126" description="Glutathione peroxidase" evidence="6">
    <location>
        <begin position="22"/>
        <end position="192"/>
    </location>
</feature>
<sequence length="192" mass="21399">MKNLLLITLIALTPFTFKAQAGSVITESNNVEASSQCLAFMQHSEKKLHAKEKLDLCKFTAGKAILIVNTASHCGFAPQFTALETIHKAYKDKGLVVIGFPSNDFFQEEDNEKDTADICFVNYGVTFTMLSPVHVFGSEAHPIFKQLADETTAPKWNFYKYLVSADGKTVKHFNSRVKPDSKEFINAVNEIL</sequence>
<keyword evidence="2 5" id="KW-0575">Peroxidase</keyword>
<dbReference type="CDD" id="cd00340">
    <property type="entry name" value="GSH_Peroxidase"/>
    <property type="match status" value="1"/>
</dbReference>
<dbReference type="RefSeq" id="WP_081148420.1">
    <property type="nucleotide sequence ID" value="NZ_CP020465.1"/>
</dbReference>
<dbReference type="InterPro" id="IPR036249">
    <property type="entry name" value="Thioredoxin-like_sf"/>
</dbReference>
<reference evidence="7 8" key="1">
    <citation type="submission" date="2017-08" db="EMBL/GenBank/DDBJ databases">
        <title>Complete genome of Colwellia sp. NB097-1, a psychrophile bacterium ioslated from Bering Sea.</title>
        <authorList>
            <person name="Chen X."/>
        </authorList>
    </citation>
    <scope>NUCLEOTIDE SEQUENCE [LARGE SCALE GENOMIC DNA]</scope>
    <source>
        <strain evidence="7 8">NB097-1</strain>
    </source>
</reference>
<dbReference type="PIRSF" id="PIRSF000303">
    <property type="entry name" value="Glutathion_perox"/>
    <property type="match status" value="1"/>
</dbReference>
<dbReference type="PANTHER" id="PTHR11592:SF44">
    <property type="entry name" value="GLUTATHIONE PEROXIDASE"/>
    <property type="match status" value="1"/>
</dbReference>
<proteinExistence type="inferred from homology"/>
<evidence type="ECO:0000256" key="4">
    <source>
        <dbReference type="PIRSR" id="PIRSR000303-1"/>
    </source>
</evidence>
<evidence type="ECO:0000313" key="8">
    <source>
        <dbReference type="Proteomes" id="UP000202259"/>
    </source>
</evidence>
<dbReference type="InterPro" id="IPR000889">
    <property type="entry name" value="Glutathione_peroxidase"/>
</dbReference>
<dbReference type="GO" id="GO:0004601">
    <property type="term" value="F:peroxidase activity"/>
    <property type="evidence" value="ECO:0007669"/>
    <property type="project" value="UniProtKB-KW"/>
</dbReference>
<comment type="similarity">
    <text evidence="1 5">Belongs to the glutathione peroxidase family.</text>
</comment>
<dbReference type="PROSITE" id="PS51355">
    <property type="entry name" value="GLUTATHIONE_PEROXID_3"/>
    <property type="match status" value="1"/>
</dbReference>
<dbReference type="PANTHER" id="PTHR11592">
    <property type="entry name" value="GLUTATHIONE PEROXIDASE"/>
    <property type="match status" value="1"/>
</dbReference>
<evidence type="ECO:0000256" key="3">
    <source>
        <dbReference type="ARBA" id="ARBA00023002"/>
    </source>
</evidence>
<dbReference type="SUPFAM" id="SSF52833">
    <property type="entry name" value="Thioredoxin-like"/>
    <property type="match status" value="1"/>
</dbReference>
<keyword evidence="8" id="KW-1185">Reference proteome</keyword>
<evidence type="ECO:0000256" key="2">
    <source>
        <dbReference type="ARBA" id="ARBA00022559"/>
    </source>
</evidence>
<dbReference type="InterPro" id="IPR029759">
    <property type="entry name" value="GPX_AS"/>
</dbReference>
<accession>A0A222G494</accession>
<evidence type="ECO:0000256" key="5">
    <source>
        <dbReference type="RuleBase" id="RU000499"/>
    </source>
</evidence>
<name>A0A222G494_9GAMM</name>
<dbReference type="AlphaFoldDB" id="A0A222G494"/>